<dbReference type="eggNOG" id="KOG2254">
    <property type="taxonomic scope" value="Eukaryota"/>
</dbReference>
<dbReference type="AlphaFoldDB" id="D0MXT2"/>
<dbReference type="OrthoDB" id="4473401at2759"/>
<evidence type="ECO:0000256" key="5">
    <source>
        <dbReference type="ARBA" id="ARBA00023277"/>
    </source>
</evidence>
<dbReference type="GO" id="GO:0000272">
    <property type="term" value="P:polysaccharide catabolic process"/>
    <property type="evidence" value="ECO:0007669"/>
    <property type="project" value="UniProtKB-KW"/>
</dbReference>
<reference evidence="12" key="1">
    <citation type="journal article" date="2009" name="Nature">
        <title>Genome sequence and analysis of the Irish potato famine pathogen Phytophthora infestans.</title>
        <authorList>
            <consortium name="The Broad Institute Genome Sequencing Platform"/>
            <person name="Haas B.J."/>
            <person name="Kamoun S."/>
            <person name="Zody M.C."/>
            <person name="Jiang R.H."/>
            <person name="Handsaker R.E."/>
            <person name="Cano L.M."/>
            <person name="Grabherr M."/>
            <person name="Kodira C.D."/>
            <person name="Raffaele S."/>
            <person name="Torto-Alalibo T."/>
            <person name="Bozkurt T.O."/>
            <person name="Ah-Fong A.M."/>
            <person name="Alvarado L."/>
            <person name="Anderson V.L."/>
            <person name="Armstrong M.R."/>
            <person name="Avrova A."/>
            <person name="Baxter L."/>
            <person name="Beynon J."/>
            <person name="Boevink P.C."/>
            <person name="Bollmann S.R."/>
            <person name="Bos J.I."/>
            <person name="Bulone V."/>
            <person name="Cai G."/>
            <person name="Cakir C."/>
            <person name="Carrington J.C."/>
            <person name="Chawner M."/>
            <person name="Conti L."/>
            <person name="Costanzo S."/>
            <person name="Ewan R."/>
            <person name="Fahlgren N."/>
            <person name="Fischbach M.A."/>
            <person name="Fugelstad J."/>
            <person name="Gilroy E.M."/>
            <person name="Gnerre S."/>
            <person name="Green P.J."/>
            <person name="Grenville-Briggs L.J."/>
            <person name="Griffith J."/>
            <person name="Grunwald N.J."/>
            <person name="Horn K."/>
            <person name="Horner N.R."/>
            <person name="Hu C.H."/>
            <person name="Huitema E."/>
            <person name="Jeong D.H."/>
            <person name="Jones A.M."/>
            <person name="Jones J.D."/>
            <person name="Jones R.W."/>
            <person name="Karlsson E.K."/>
            <person name="Kunjeti S.G."/>
            <person name="Lamour K."/>
            <person name="Liu Z."/>
            <person name="Ma L."/>
            <person name="Maclean D."/>
            <person name="Chibucos M.C."/>
            <person name="McDonald H."/>
            <person name="McWalters J."/>
            <person name="Meijer H.J."/>
            <person name="Morgan W."/>
            <person name="Morris P.F."/>
            <person name="Munro C.A."/>
            <person name="O'Neill K."/>
            <person name="Ospina-Giraldo M."/>
            <person name="Pinzon A."/>
            <person name="Pritchard L."/>
            <person name="Ramsahoye B."/>
            <person name="Ren Q."/>
            <person name="Restrepo S."/>
            <person name="Roy S."/>
            <person name="Sadanandom A."/>
            <person name="Savidor A."/>
            <person name="Schornack S."/>
            <person name="Schwartz D.C."/>
            <person name="Schumann U.D."/>
            <person name="Schwessinger B."/>
            <person name="Seyer L."/>
            <person name="Sharpe T."/>
            <person name="Silvar C."/>
            <person name="Song J."/>
            <person name="Studholme D.J."/>
            <person name="Sykes S."/>
            <person name="Thines M."/>
            <person name="van de Vondervoort P.J."/>
            <person name="Phuntumart V."/>
            <person name="Wawra S."/>
            <person name="Weide R."/>
            <person name="Win J."/>
            <person name="Young C."/>
            <person name="Zhou S."/>
            <person name="Fry W."/>
            <person name="Meyers B.C."/>
            <person name="van West P."/>
            <person name="Ristaino J."/>
            <person name="Govers F."/>
            <person name="Birch P.R."/>
            <person name="Whisson S.C."/>
            <person name="Judelson H.S."/>
            <person name="Nusbaum C."/>
        </authorList>
    </citation>
    <scope>NUCLEOTIDE SEQUENCE [LARGE SCALE GENOMIC DNA]</scope>
    <source>
        <strain evidence="12">T30-4</strain>
    </source>
</reference>
<dbReference type="KEGG" id="pif:PITG_03512"/>
<dbReference type="InParanoid" id="D0MXT2"/>
<evidence type="ECO:0000256" key="1">
    <source>
        <dbReference type="ARBA" id="ARBA00000382"/>
    </source>
</evidence>
<keyword evidence="5" id="KW-0119">Carbohydrate metabolism</keyword>
<organism evidence="11 12">
    <name type="scientific">Phytophthora infestans (strain T30-4)</name>
    <name type="common">Potato late blight agent</name>
    <dbReference type="NCBI Taxonomy" id="403677"/>
    <lineage>
        <taxon>Eukaryota</taxon>
        <taxon>Sar</taxon>
        <taxon>Stramenopiles</taxon>
        <taxon>Oomycota</taxon>
        <taxon>Peronosporomycetes</taxon>
        <taxon>Peronosporales</taxon>
        <taxon>Peronosporaceae</taxon>
        <taxon>Phytophthora</taxon>
    </lineage>
</organism>
<sequence length="647" mass="72683">MKLSVWAQAIVAIAMATRNVVATVDDPDVGEGFNFLDGTVEGATEKLIGTLSPNAPASTQQSPISGEFFGPFGTDEPSEELFKRNGSLAKLAPIINVAKEALNQPIPTNKWWGNLIHVTATNRSENFPAWAQPYSIFLPKVAPFGVQACYPYTYREMAPEVNNTVKWYSHGIHNDLTLSAQEFNETKPKYEVYEWDDIGIKLRTCDPGSGGCMDSALLSGMAFVSAKYDGLTPRIDTEHSITYMDDSAPGKFVIHLNNSQTWVLYASDKSLSLRVEESVVFSVNASGSSLVADKGYSGTIRVAILPEEAEDTIYDEYAGCVLETMIEPMLNNTLSPPLVYETLYSGIVSSLIFENGWLYMDFGSGVYNDHHYHFGYYVTASAILKHLDPNWSRMPELERIIWTMLRDVANPSLEDPYFPRFRHFSWYHGHSYSRGVTLLDHGKDEESTSEDINFYYGMTLWGKVTGHKAMEDLGSLMLRLNAHAIRTYFLLKSDNTVHPPEIVRNHVTGIFFDNKVYYNTWFLDEVYAIHGIQMIPVSPVNELARTSEFVEQEWNDILSKERIVTMKNSNNTWLSLLLVNAATVNPMDSLHKLKNATMDDGLSRSWALYNAATRCRDGVDLKGTATKLQLTPIHAERNEGHIEAMEE</sequence>
<evidence type="ECO:0000259" key="10">
    <source>
        <dbReference type="Pfam" id="PF17652"/>
    </source>
</evidence>
<evidence type="ECO:0000256" key="9">
    <source>
        <dbReference type="SAM" id="SignalP"/>
    </source>
</evidence>
<comment type="catalytic activity">
    <reaction evidence="1">
        <text>Hydrolysis of (1-&gt;3)-beta-D-glucosidic linkages in (1-&gt;3)-beta-D-glucans.</text>
        <dbReference type="EC" id="3.2.1.39"/>
    </reaction>
</comment>
<keyword evidence="8" id="KW-0624">Polysaccharide degradation</keyword>
<keyword evidence="6" id="KW-0326">Glycosidase</keyword>
<keyword evidence="9" id="KW-0732">Signal</keyword>
<dbReference type="Pfam" id="PF17652">
    <property type="entry name" value="Glyco_hydro81C"/>
    <property type="match status" value="1"/>
</dbReference>
<comment type="similarity">
    <text evidence="2">Belongs to the glycosyl hydrolase 81 family.</text>
</comment>
<keyword evidence="4" id="KW-0378">Hydrolase</keyword>
<dbReference type="GO" id="GO:0071555">
    <property type="term" value="P:cell wall organization"/>
    <property type="evidence" value="ECO:0007669"/>
    <property type="project" value="UniProtKB-KW"/>
</dbReference>
<evidence type="ECO:0000256" key="3">
    <source>
        <dbReference type="ARBA" id="ARBA00012780"/>
    </source>
</evidence>
<keyword evidence="12" id="KW-1185">Reference proteome</keyword>
<evidence type="ECO:0000313" key="11">
    <source>
        <dbReference type="EMBL" id="EEY65980.1"/>
    </source>
</evidence>
<dbReference type="Gene3D" id="1.20.5.420">
    <property type="entry name" value="Immunoglobulin FC, subunit C"/>
    <property type="match status" value="1"/>
</dbReference>
<dbReference type="Proteomes" id="UP000006643">
    <property type="component" value="Unassembled WGS sequence"/>
</dbReference>
<name>D0MXT2_PHYIT</name>
<dbReference type="STRING" id="403677.D0MXT2"/>
<dbReference type="Gene3D" id="2.70.98.30">
    <property type="entry name" value="Golgi alpha-mannosidase II, domain 4"/>
    <property type="match status" value="1"/>
</dbReference>
<keyword evidence="7" id="KW-0961">Cell wall biogenesis/degradation</keyword>
<evidence type="ECO:0000256" key="8">
    <source>
        <dbReference type="ARBA" id="ARBA00023326"/>
    </source>
</evidence>
<dbReference type="EC" id="3.2.1.39" evidence="3"/>
<accession>D0MXT2</accession>
<feature type="domain" description="Glycosyl hydrolase family 81 C-terminal" evidence="10">
    <location>
        <begin position="321"/>
        <end position="608"/>
    </location>
</feature>
<dbReference type="VEuPathDB" id="FungiDB:PITG_03512"/>
<protein>
    <recommendedName>
        <fullName evidence="3">glucan endo-1,3-beta-D-glucosidase</fullName>
        <ecNumber evidence="3">3.2.1.39</ecNumber>
    </recommendedName>
</protein>
<feature type="chain" id="PRO_5003011753" description="glucan endo-1,3-beta-D-glucosidase" evidence="9">
    <location>
        <begin position="23"/>
        <end position="647"/>
    </location>
</feature>
<gene>
    <name evidence="11" type="ORF">PITG_03512</name>
</gene>
<feature type="signal peptide" evidence="9">
    <location>
        <begin position="1"/>
        <end position="22"/>
    </location>
</feature>
<evidence type="ECO:0000256" key="2">
    <source>
        <dbReference type="ARBA" id="ARBA00010730"/>
    </source>
</evidence>
<evidence type="ECO:0000256" key="4">
    <source>
        <dbReference type="ARBA" id="ARBA00022801"/>
    </source>
</evidence>
<dbReference type="InterPro" id="IPR040720">
    <property type="entry name" value="GH81_C"/>
</dbReference>
<evidence type="ECO:0000256" key="6">
    <source>
        <dbReference type="ARBA" id="ARBA00023295"/>
    </source>
</evidence>
<proteinExistence type="inferred from homology"/>
<dbReference type="HOGENOM" id="CLU_005482_3_1_1"/>
<dbReference type="InterPro" id="IPR005200">
    <property type="entry name" value="Endo-beta-glucanase"/>
</dbReference>
<dbReference type="OMA" id="NFPAWAQ"/>
<dbReference type="RefSeq" id="XP_002906579.1">
    <property type="nucleotide sequence ID" value="XM_002906533.1"/>
</dbReference>
<dbReference type="PROSITE" id="PS52008">
    <property type="entry name" value="GH81"/>
    <property type="match status" value="2"/>
</dbReference>
<dbReference type="EMBL" id="DS028121">
    <property type="protein sequence ID" value="EEY65980.1"/>
    <property type="molecule type" value="Genomic_DNA"/>
</dbReference>
<evidence type="ECO:0000256" key="7">
    <source>
        <dbReference type="ARBA" id="ARBA00023316"/>
    </source>
</evidence>
<dbReference type="GO" id="GO:0042973">
    <property type="term" value="F:glucan endo-1,3-beta-D-glucosidase activity"/>
    <property type="evidence" value="ECO:0007669"/>
    <property type="project" value="UniProtKB-EC"/>
</dbReference>
<evidence type="ECO:0000313" key="12">
    <source>
        <dbReference type="Proteomes" id="UP000006643"/>
    </source>
</evidence>
<dbReference type="PANTHER" id="PTHR31983:SF0">
    <property type="entry name" value="GLUCAN ENDO-1,3-BETA-D-GLUCOSIDASE 2"/>
    <property type="match status" value="1"/>
</dbReference>
<dbReference type="GeneID" id="9467474"/>
<dbReference type="PANTHER" id="PTHR31983">
    <property type="entry name" value="ENDO-1,3(4)-BETA-GLUCANASE 1"/>
    <property type="match status" value="1"/>
</dbReference>
<dbReference type="GO" id="GO:0052861">
    <property type="term" value="F:endo-1,3(4)-beta-glucanase activity"/>
    <property type="evidence" value="ECO:0007669"/>
    <property type="project" value="InterPro"/>
</dbReference>